<dbReference type="OrthoDB" id="9811823at2"/>
<dbReference type="InterPro" id="IPR020097">
    <property type="entry name" value="PsdUridine_synth_TruA_a/b_dom"/>
</dbReference>
<feature type="domain" description="Pseudouridine synthase I TruA alpha/beta" evidence="8">
    <location>
        <begin position="9"/>
        <end position="105"/>
    </location>
</feature>
<dbReference type="Gene3D" id="3.30.70.660">
    <property type="entry name" value="Pseudouridine synthase I, catalytic domain, C-terminal subdomain"/>
    <property type="match status" value="1"/>
</dbReference>
<keyword evidence="3 4" id="KW-0413">Isomerase</keyword>
<evidence type="ECO:0000313" key="10">
    <source>
        <dbReference type="Proteomes" id="UP000238801"/>
    </source>
</evidence>
<protein>
    <recommendedName>
        <fullName evidence="4">tRNA pseudouridine synthase A</fullName>
        <ecNumber evidence="4">5.4.99.12</ecNumber>
    </recommendedName>
    <alternativeName>
        <fullName evidence="4">tRNA pseudouridine(38-40) synthase</fullName>
    </alternativeName>
    <alternativeName>
        <fullName evidence="4">tRNA pseudouridylate synthase I</fullName>
    </alternativeName>
    <alternativeName>
        <fullName evidence="4">tRNA-uridine isomerase I</fullName>
    </alternativeName>
</protein>
<feature type="domain" description="Pseudouridine synthase I TruA alpha/beta" evidence="8">
    <location>
        <begin position="144"/>
        <end position="246"/>
    </location>
</feature>
<evidence type="ECO:0000256" key="1">
    <source>
        <dbReference type="ARBA" id="ARBA00009375"/>
    </source>
</evidence>
<dbReference type="EC" id="5.4.99.12" evidence="4"/>
<comment type="caution">
    <text evidence="9">The sequence shown here is derived from an EMBL/GenBank/DDBJ whole genome shotgun (WGS) entry which is preliminary data.</text>
</comment>
<evidence type="ECO:0000256" key="6">
    <source>
        <dbReference type="PIRSR" id="PIRSR001430-2"/>
    </source>
</evidence>
<evidence type="ECO:0000259" key="8">
    <source>
        <dbReference type="Pfam" id="PF01416"/>
    </source>
</evidence>
<evidence type="ECO:0000256" key="5">
    <source>
        <dbReference type="PIRSR" id="PIRSR001430-1"/>
    </source>
</evidence>
<gene>
    <name evidence="4" type="primary">truA</name>
    <name evidence="9" type="ORF">BCF33_1293</name>
</gene>
<dbReference type="CDD" id="cd02570">
    <property type="entry name" value="PseudoU_synth_EcTruA"/>
    <property type="match status" value="1"/>
</dbReference>
<evidence type="ECO:0000256" key="3">
    <source>
        <dbReference type="ARBA" id="ARBA00023235"/>
    </source>
</evidence>
<evidence type="ECO:0000256" key="4">
    <source>
        <dbReference type="HAMAP-Rule" id="MF_00171"/>
    </source>
</evidence>
<dbReference type="GO" id="GO:0031119">
    <property type="term" value="P:tRNA pseudouridine synthesis"/>
    <property type="evidence" value="ECO:0007669"/>
    <property type="project" value="UniProtKB-UniRule"/>
</dbReference>
<dbReference type="GO" id="GO:0003723">
    <property type="term" value="F:RNA binding"/>
    <property type="evidence" value="ECO:0007669"/>
    <property type="project" value="InterPro"/>
</dbReference>
<keyword evidence="10" id="KW-1185">Reference proteome</keyword>
<comment type="function">
    <text evidence="4">Formation of pseudouridine at positions 38, 39 and 40 in the anticodon stem and loop of transfer RNAs.</text>
</comment>
<proteinExistence type="inferred from homology"/>
<dbReference type="EMBL" id="PVTT01000001">
    <property type="protein sequence ID" value="PRY95670.1"/>
    <property type="molecule type" value="Genomic_DNA"/>
</dbReference>
<dbReference type="AlphaFoldDB" id="A0A2T0X9P9"/>
<dbReference type="RefSeq" id="WP_106160025.1">
    <property type="nucleotide sequence ID" value="NZ_PVTT01000001.1"/>
</dbReference>
<comment type="caution">
    <text evidence="4">Lacks conserved residue(s) required for the propagation of feature annotation.</text>
</comment>
<dbReference type="InterPro" id="IPR001406">
    <property type="entry name" value="PsdUridine_synth_TruA"/>
</dbReference>
<dbReference type="FunFam" id="3.30.70.580:FF:000001">
    <property type="entry name" value="tRNA pseudouridine synthase A"/>
    <property type="match status" value="1"/>
</dbReference>
<organism evidence="9 10">
    <name type="scientific">Hasllibacter halocynthiae</name>
    <dbReference type="NCBI Taxonomy" id="595589"/>
    <lineage>
        <taxon>Bacteria</taxon>
        <taxon>Pseudomonadati</taxon>
        <taxon>Pseudomonadota</taxon>
        <taxon>Alphaproteobacteria</taxon>
        <taxon>Rhodobacterales</taxon>
        <taxon>Roseobacteraceae</taxon>
        <taxon>Hasllibacter</taxon>
    </lineage>
</organism>
<keyword evidence="2 4" id="KW-0819">tRNA processing</keyword>
<dbReference type="NCBIfam" id="TIGR00071">
    <property type="entry name" value="hisT_truA"/>
    <property type="match status" value="1"/>
</dbReference>
<sequence>MHRFALRVEYDGAPFSGWQRQDHAPSVQGALEDALAQIDPGPHAVAAAGRTDAGVHAAGQVAAATLARPWDPFRLSEALNHHLRPLPVAVTAAAPAAEGWHPRFDAVAREYLYTILNRRAPDTLTRNATWHVRHALDADAMARAAAHFRGRHDWTTFRAAQCQADGPLRTVDEATVTRTGERIVFRVRARSFLHSQVRSMVGSLERVGAGAWTPGELRDALLAADRARCGPVAPPGGLVLAAVRYPRDPFA</sequence>
<dbReference type="InterPro" id="IPR020103">
    <property type="entry name" value="PsdUridine_synth_cat_dom_sf"/>
</dbReference>
<feature type="binding site" evidence="4 6">
    <location>
        <position position="111"/>
    </location>
    <ligand>
        <name>substrate</name>
    </ligand>
</feature>
<accession>A0A2T0X9P9</accession>
<name>A0A2T0X9P9_9RHOB</name>
<dbReference type="Pfam" id="PF01416">
    <property type="entry name" value="PseudoU_synth_1"/>
    <property type="match status" value="2"/>
</dbReference>
<dbReference type="HAMAP" id="MF_00171">
    <property type="entry name" value="TruA"/>
    <property type="match status" value="1"/>
</dbReference>
<dbReference type="PANTHER" id="PTHR11142:SF0">
    <property type="entry name" value="TRNA PSEUDOURIDINE SYNTHASE-LIKE 1"/>
    <property type="match status" value="1"/>
</dbReference>
<dbReference type="GO" id="GO:0160147">
    <property type="term" value="F:tRNA pseudouridine(38-40) synthase activity"/>
    <property type="evidence" value="ECO:0007669"/>
    <property type="project" value="UniProtKB-EC"/>
</dbReference>
<dbReference type="PIRSF" id="PIRSF001430">
    <property type="entry name" value="tRNA_psdUrid_synth"/>
    <property type="match status" value="1"/>
</dbReference>
<reference evidence="9 10" key="1">
    <citation type="submission" date="2018-03" db="EMBL/GenBank/DDBJ databases">
        <title>Genomic Encyclopedia of Archaeal and Bacterial Type Strains, Phase II (KMG-II): from individual species to whole genera.</title>
        <authorList>
            <person name="Goeker M."/>
        </authorList>
    </citation>
    <scope>NUCLEOTIDE SEQUENCE [LARGE SCALE GENOMIC DNA]</scope>
    <source>
        <strain evidence="9 10">DSM 29318</strain>
    </source>
</reference>
<comment type="catalytic activity">
    <reaction evidence="4 7">
        <text>uridine(38/39/40) in tRNA = pseudouridine(38/39/40) in tRNA</text>
        <dbReference type="Rhea" id="RHEA:22376"/>
        <dbReference type="Rhea" id="RHEA-COMP:10085"/>
        <dbReference type="Rhea" id="RHEA-COMP:10087"/>
        <dbReference type="ChEBI" id="CHEBI:65314"/>
        <dbReference type="ChEBI" id="CHEBI:65315"/>
        <dbReference type="EC" id="5.4.99.12"/>
    </reaction>
</comment>
<evidence type="ECO:0000313" key="9">
    <source>
        <dbReference type="EMBL" id="PRY95670.1"/>
    </source>
</evidence>
<dbReference type="InterPro" id="IPR020095">
    <property type="entry name" value="PsdUridine_synth_TruA_C"/>
</dbReference>
<comment type="similarity">
    <text evidence="1 4 7">Belongs to the tRNA pseudouridine synthase TruA family.</text>
</comment>
<dbReference type="Gene3D" id="3.30.70.580">
    <property type="entry name" value="Pseudouridine synthase I, catalytic domain, N-terminal subdomain"/>
    <property type="match status" value="1"/>
</dbReference>
<evidence type="ECO:0000256" key="2">
    <source>
        <dbReference type="ARBA" id="ARBA00022694"/>
    </source>
</evidence>
<comment type="subunit">
    <text evidence="4">Homodimer.</text>
</comment>
<feature type="active site" description="Nucleophile" evidence="4 5">
    <location>
        <position position="52"/>
    </location>
</feature>
<dbReference type="PANTHER" id="PTHR11142">
    <property type="entry name" value="PSEUDOURIDYLATE SYNTHASE"/>
    <property type="match status" value="1"/>
</dbReference>
<dbReference type="SUPFAM" id="SSF55120">
    <property type="entry name" value="Pseudouridine synthase"/>
    <property type="match status" value="1"/>
</dbReference>
<evidence type="ECO:0000256" key="7">
    <source>
        <dbReference type="RuleBase" id="RU003792"/>
    </source>
</evidence>
<dbReference type="InterPro" id="IPR020094">
    <property type="entry name" value="TruA/RsuA/RluB/E/F_N"/>
</dbReference>
<dbReference type="Proteomes" id="UP000238801">
    <property type="component" value="Unassembled WGS sequence"/>
</dbReference>